<dbReference type="EMBL" id="CCCS020000040">
    <property type="protein sequence ID" value="CDQ10959.1"/>
    <property type="molecule type" value="Genomic_DNA"/>
</dbReference>
<dbReference type="RefSeq" id="WP_156103913.1">
    <property type="nucleotide sequence ID" value="NZ_CCCS020000040.1"/>
</dbReference>
<reference evidence="2" key="1">
    <citation type="submission" date="2014-03" db="EMBL/GenBank/DDBJ databases">
        <authorList>
            <person name="Genoscope - CEA"/>
        </authorList>
    </citation>
    <scope>NUCLEOTIDE SEQUENCE [LARGE SCALE GENOMIC DNA]</scope>
    <source>
        <strain evidence="2">CF27</strain>
    </source>
</reference>
<evidence type="ECO:0000313" key="6">
    <source>
        <dbReference type="Proteomes" id="UP000595420"/>
    </source>
</evidence>
<feature type="signal peptide" evidence="1">
    <location>
        <begin position="1"/>
        <end position="24"/>
    </location>
</feature>
<dbReference type="AlphaFoldDB" id="A0A060UWR9"/>
<feature type="chain" id="PRO_5044538081" description="Outer membrane protein beta-barrel domain-containing protein" evidence="1">
    <location>
        <begin position="25"/>
        <end position="275"/>
    </location>
</feature>
<dbReference type="SUPFAM" id="SSF103515">
    <property type="entry name" value="Autotransporter"/>
    <property type="match status" value="1"/>
</dbReference>
<reference evidence="3 6" key="4">
    <citation type="submission" date="2020-07" db="EMBL/GenBank/DDBJ databases">
        <title>Complete genome sequence analysis of Acidithiobacillus ferrivorans XJFY6S-08 reveals extreme environmental adaptation to alpine acid mine drainage.</title>
        <authorList>
            <person name="Yan L."/>
            <person name="Ni Y."/>
        </authorList>
    </citation>
    <scope>NUCLEOTIDE SEQUENCE [LARGE SCALE GENOMIC DNA]</scope>
    <source>
        <strain evidence="3 6">XJFY6S-08</strain>
    </source>
</reference>
<organism evidence="2">
    <name type="scientific">Acidithiobacillus ferrivorans</name>
    <dbReference type="NCBI Taxonomy" id="160808"/>
    <lineage>
        <taxon>Bacteria</taxon>
        <taxon>Pseudomonadati</taxon>
        <taxon>Pseudomonadota</taxon>
        <taxon>Acidithiobacillia</taxon>
        <taxon>Acidithiobacillales</taxon>
        <taxon>Acidithiobacillaceae</taxon>
        <taxon>Acidithiobacillus</taxon>
    </lineage>
</organism>
<evidence type="ECO:0000313" key="4">
    <source>
        <dbReference type="EMBL" id="SMH64826.1"/>
    </source>
</evidence>
<dbReference type="Proteomes" id="UP000595420">
    <property type="component" value="Chromosome"/>
</dbReference>
<keyword evidence="1" id="KW-0732">Signal</keyword>
<keyword evidence="5" id="KW-1185">Reference proteome</keyword>
<protein>
    <recommendedName>
        <fullName evidence="7">Outer membrane protein beta-barrel domain-containing protein</fullName>
    </recommendedName>
</protein>
<evidence type="ECO:0000313" key="5">
    <source>
        <dbReference type="Proteomes" id="UP000193925"/>
    </source>
</evidence>
<accession>A0A060UWR9</accession>
<evidence type="ECO:0000313" key="3">
    <source>
        <dbReference type="EMBL" id="QQD72008.1"/>
    </source>
</evidence>
<name>A0A060UWR9_9PROT</name>
<reference evidence="2" key="2">
    <citation type="submission" date="2014-07" db="EMBL/GenBank/DDBJ databases">
        <title>Initial genome analysis of the psychrotolerant acidophile Acidithiobacillus ferrivorans CF27: insights into iron and sulfur oxidation pathways and into biofilm formation.</title>
        <authorList>
            <person name="Talla E."/>
            <person name="Hedrich S."/>
            <person name="Mangenot S."/>
            <person name="Ji B."/>
            <person name="Johnson D.B."/>
            <person name="Barbe V."/>
            <person name="Bonnefoy V."/>
        </authorList>
    </citation>
    <scope>NUCLEOTIDE SEQUENCE [LARGE SCALE GENOMIC DNA]</scope>
    <source>
        <strain evidence="2">CF27</strain>
    </source>
</reference>
<dbReference type="EMBL" id="CP059488">
    <property type="protein sequence ID" value="QQD72008.1"/>
    <property type="molecule type" value="Genomic_DNA"/>
</dbReference>
<dbReference type="InterPro" id="IPR036709">
    <property type="entry name" value="Autotransporte_beta_dom_sf"/>
</dbReference>
<reference evidence="4 5" key="3">
    <citation type="submission" date="2017-03" db="EMBL/GenBank/DDBJ databases">
        <authorList>
            <person name="Regsiter A."/>
            <person name="William W."/>
        </authorList>
    </citation>
    <scope>NUCLEOTIDE SEQUENCE [LARGE SCALE GENOMIC DNA]</scope>
    <source>
        <strain evidence="4">PRJEB5721</strain>
    </source>
</reference>
<proteinExistence type="predicted"/>
<evidence type="ECO:0000313" key="2">
    <source>
        <dbReference type="EMBL" id="CDQ10959.1"/>
    </source>
</evidence>
<dbReference type="EMBL" id="LT841305">
    <property type="protein sequence ID" value="SMH64826.1"/>
    <property type="molecule type" value="Genomic_DNA"/>
</dbReference>
<dbReference type="Proteomes" id="UP000193925">
    <property type="component" value="Chromosome AFERRI"/>
</dbReference>
<gene>
    <name evidence="4" type="ORF">AFERRI_10860</name>
    <name evidence="2" type="ORF">AFERRI_450002</name>
    <name evidence="3" type="ORF">H2515_11300</name>
</gene>
<evidence type="ECO:0000256" key="1">
    <source>
        <dbReference type="SAM" id="SignalP"/>
    </source>
</evidence>
<sequence length="275" mass="29460">MSFRKSLWLTVTVCAALSSTSALATNYHGNNSIVVANNEAGVAATGTLMNYLENLPTSPSDSETGWMPGFSAKYSLMGDYFPAVENLYFSVNYQFSSGNIAYKGGYIGTPGVLDSTTGETTNRVVARIGKAFSLSRNIMLTPYIAGGYQGWNRKLSSSEVEDYSAELAGIGAKLQYALNRRMVFGVGAEWLAILGGSMTPHIAQFRDLGVAGFDVSGEEKVGFNADYRISGPFHIYGGVNYTHFNYTGGLLNGGFFEPSSATNLLGMNLGLAYAF</sequence>
<evidence type="ECO:0008006" key="7">
    <source>
        <dbReference type="Google" id="ProtNLM"/>
    </source>
</evidence>